<dbReference type="GO" id="GO:0004062">
    <property type="term" value="F:aryl sulfotransferase activity"/>
    <property type="evidence" value="ECO:0007669"/>
    <property type="project" value="InterPro"/>
</dbReference>
<feature type="domain" description="Arylsulfotransferase N-terminal" evidence="1">
    <location>
        <begin position="25"/>
        <end position="90"/>
    </location>
</feature>
<sequence length="485" mass="55754">MVQLLLILMIVSTIQAQDGLKGRMVEDPYKSAPLSLEYRLPETNDKPVTVRVLGKTKDAMIAHTYPAGYGTKLAIHGLYPGWTNTVIIEQEGKRRIFKIPIPPFPEGFKIRTRINVDRLPREDPFNRDLFFMSVVGLKTIIGVDRKGDIRYIGTNDYYYAMRMDVDNGEIVIENIAQKGGFSRRTLLGRDIVAFPLQAHHDKVPFKKNFIVAACSQWGWEDAIVEIDRQGNVLRELLIGDVLRKAIDPKDTELLNRTVFDDKNIYQRAGTNVRMDWAHVNSIVYDQKKDILYMSLRHQGVFAVKYKSWKLLWWMADDDRDIDAGFGYGKVPKNVKSILDIPSLQKYRKITQPGEAPRNQHGLFLRKNGNVILFDNNGDTKNPEGSRVLEFAFEGKNARLVRSYTHPEKYFSKIVSDVDLTGQNHENLLILWGSSYPNHISEVAPDDSLVFDMKIQTRLLIYRADKMPLYPYADPKKKYALDAWEL</sequence>
<protein>
    <submittedName>
        <fullName evidence="2">Arylsulfate sulfotransferase</fullName>
    </submittedName>
</protein>
<dbReference type="AlphaFoldDB" id="A0A1I1D9J8"/>
<dbReference type="InterPro" id="IPR053143">
    <property type="entry name" value="Arylsulfate_ST"/>
</dbReference>
<dbReference type="InterPro" id="IPR038477">
    <property type="entry name" value="ASST_N_sf"/>
</dbReference>
<keyword evidence="2" id="KW-0808">Transferase</keyword>
<evidence type="ECO:0000313" key="3">
    <source>
        <dbReference type="Proteomes" id="UP000240042"/>
    </source>
</evidence>
<proteinExistence type="predicted"/>
<dbReference type="Proteomes" id="UP000240042">
    <property type="component" value="Unassembled WGS sequence"/>
</dbReference>
<organism evidence="2 3">
    <name type="scientific">Brevinema andersonii</name>
    <dbReference type="NCBI Taxonomy" id="34097"/>
    <lineage>
        <taxon>Bacteria</taxon>
        <taxon>Pseudomonadati</taxon>
        <taxon>Spirochaetota</taxon>
        <taxon>Spirochaetia</taxon>
        <taxon>Brevinematales</taxon>
        <taxon>Brevinemataceae</taxon>
        <taxon>Brevinema</taxon>
    </lineage>
</organism>
<dbReference type="InterPro" id="IPR010262">
    <property type="entry name" value="Arylsulfotransferase_bact"/>
</dbReference>
<dbReference type="InterPro" id="IPR035391">
    <property type="entry name" value="Arylsulfotran_N"/>
</dbReference>
<evidence type="ECO:0000313" key="2">
    <source>
        <dbReference type="EMBL" id="SFB71032.1"/>
    </source>
</evidence>
<evidence type="ECO:0000259" key="1">
    <source>
        <dbReference type="Pfam" id="PF17425"/>
    </source>
</evidence>
<dbReference type="STRING" id="34097.SAMN02745150_00396"/>
<keyword evidence="3" id="KW-1185">Reference proteome</keyword>
<reference evidence="3" key="1">
    <citation type="submission" date="2016-10" db="EMBL/GenBank/DDBJ databases">
        <authorList>
            <person name="Varghese N."/>
            <person name="Submissions S."/>
        </authorList>
    </citation>
    <scope>NUCLEOTIDE SEQUENCE [LARGE SCALE GENOMIC DNA]</scope>
    <source>
        <strain evidence="3">ATCC 43811</strain>
    </source>
</reference>
<accession>A0A1I1D9J8</accession>
<dbReference type="Pfam" id="PF05935">
    <property type="entry name" value="Arylsulfotrans"/>
    <property type="match status" value="1"/>
</dbReference>
<name>A0A1I1D9J8_BREAD</name>
<dbReference type="Pfam" id="PF17425">
    <property type="entry name" value="Arylsulfotran_N"/>
    <property type="match status" value="1"/>
</dbReference>
<gene>
    <name evidence="2" type="ORF">SAMN02745150_00396</name>
</gene>
<dbReference type="RefSeq" id="WP_092317898.1">
    <property type="nucleotide sequence ID" value="NZ_FOKY01000001.1"/>
</dbReference>
<dbReference type="OrthoDB" id="304912at2"/>
<dbReference type="Gene3D" id="2.60.40.3100">
    <property type="entry name" value="Arylsulphate sulphotransferase monomer, N-terminal domain"/>
    <property type="match status" value="1"/>
</dbReference>
<dbReference type="EMBL" id="FOKY01000001">
    <property type="protein sequence ID" value="SFB71032.1"/>
    <property type="molecule type" value="Genomic_DNA"/>
</dbReference>
<dbReference type="PANTHER" id="PTHR35340">
    <property type="entry name" value="PQQ ENZYME REPEAT PROTEIN-RELATED"/>
    <property type="match status" value="1"/>
</dbReference>
<dbReference type="PANTHER" id="PTHR35340:SF5">
    <property type="entry name" value="ASST-DOMAIN-CONTAINING PROTEIN"/>
    <property type="match status" value="1"/>
</dbReference>